<keyword evidence="4" id="KW-1185">Reference proteome</keyword>
<reference evidence="3 4" key="1">
    <citation type="journal article" date="2018" name="Biotechnol. Biofuels">
        <title>Integrative visual omics of the white-rot fungus Polyporus brumalis exposes the biotechnological potential of its oxidative enzymes for delignifying raw plant biomass.</title>
        <authorList>
            <person name="Miyauchi S."/>
            <person name="Rancon A."/>
            <person name="Drula E."/>
            <person name="Hage H."/>
            <person name="Chaduli D."/>
            <person name="Favel A."/>
            <person name="Grisel S."/>
            <person name="Henrissat B."/>
            <person name="Herpoel-Gimbert I."/>
            <person name="Ruiz-Duenas F.J."/>
            <person name="Chevret D."/>
            <person name="Hainaut M."/>
            <person name="Lin J."/>
            <person name="Wang M."/>
            <person name="Pangilinan J."/>
            <person name="Lipzen A."/>
            <person name="Lesage-Meessen L."/>
            <person name="Navarro D."/>
            <person name="Riley R."/>
            <person name="Grigoriev I.V."/>
            <person name="Zhou S."/>
            <person name="Raouche S."/>
            <person name="Rosso M.N."/>
        </authorList>
    </citation>
    <scope>NUCLEOTIDE SEQUENCE [LARGE SCALE GENOMIC DNA]</scope>
    <source>
        <strain evidence="3 4">BRFM 1820</strain>
    </source>
</reference>
<dbReference type="AlphaFoldDB" id="A0A371DEB6"/>
<dbReference type="PROSITE" id="PS00109">
    <property type="entry name" value="PROTEIN_KINASE_TYR"/>
    <property type="match status" value="1"/>
</dbReference>
<dbReference type="EMBL" id="KZ857397">
    <property type="protein sequence ID" value="RDX50856.1"/>
    <property type="molecule type" value="Genomic_DNA"/>
</dbReference>
<evidence type="ECO:0000313" key="3">
    <source>
        <dbReference type="EMBL" id="RDX50856.1"/>
    </source>
</evidence>
<organism evidence="3 4">
    <name type="scientific">Lentinus brumalis</name>
    <dbReference type="NCBI Taxonomy" id="2498619"/>
    <lineage>
        <taxon>Eukaryota</taxon>
        <taxon>Fungi</taxon>
        <taxon>Dikarya</taxon>
        <taxon>Basidiomycota</taxon>
        <taxon>Agaricomycotina</taxon>
        <taxon>Agaricomycetes</taxon>
        <taxon>Polyporales</taxon>
        <taxon>Polyporaceae</taxon>
        <taxon>Lentinus</taxon>
    </lineage>
</organism>
<evidence type="ECO:0000259" key="2">
    <source>
        <dbReference type="Pfam" id="PF17667"/>
    </source>
</evidence>
<dbReference type="InterPro" id="IPR008266">
    <property type="entry name" value="Tyr_kinase_AS"/>
</dbReference>
<evidence type="ECO:0000313" key="4">
    <source>
        <dbReference type="Proteomes" id="UP000256964"/>
    </source>
</evidence>
<dbReference type="Pfam" id="PF17667">
    <property type="entry name" value="Pkinase_fungal"/>
    <property type="match status" value="1"/>
</dbReference>
<protein>
    <recommendedName>
        <fullName evidence="2">Fungal-type protein kinase domain-containing protein</fullName>
    </recommendedName>
</protein>
<dbReference type="InterPro" id="IPR040976">
    <property type="entry name" value="Pkinase_fungal"/>
</dbReference>
<sequence length="783" mass="87771">MGPSSVSADSYQTTSDFCSSFVGDLKKSVLYDNTNVLHKLLGLGSPTSPGDPSLNETVIDYITRAVRKDCAQDLQTIDIVANQKADDEQRLYMPLKKICDKIEQTLAALVPNRAYFRHVIHTADRQFSLEDPVFPNSDDNKPDFVVADVPDPRFPIPGVHTTMSSLQTPPYPQRSVRWRQCFSFIEVKAKAKYSPTNAGGSGAATDAVKTLVQGADYARFALISHPFNLFVYGVFVCGNEFCLAFFDRCGIVLSPDYSVTQGEGLRLFVRVVTRLLWTMSPTDLGQDPTIYLEPGHTYHAEAYPSYRVTMGTHREDTRSWITQGPPLWVSHTLLGRGTVVWRVLGPSEQARLPCILKTAWRNSNRDSELDIYDRIKYILTAKGVAYPRSVAQADNGGDVLFDMGRRVSVKALRGFDDMFPPVVHGISDRILHRVAVRKLGKPLWEYSSVEQLIRALIGVIEAHKILTELGILHRDISAGNILIEVVSDENGVLSDFSIDQTCGFLTDFELASVPQQEFRETTVAVEARPESDRSQGRHVYFESIREQTPTKTQPGDGLTGTAIFMAYKVLLAVSADLPIVRTKEHDLESFLWVIVYVVYKHALNDTEVLAQVPIAGFPKKLHDEFHHLFSATSIHDLVHKRNEVQGKSDPFANDVETSDVRDGVANLLAYADQVDQMDEDLEGELHATLGVFWHYLFAFRPRKVHRAKNATDKKFWTKAFGESSVTDQVPVQATHDRILTMLNKALAGIVPRRMKREKAEQKARKVAEKMRKASEAGQKMQVD</sequence>
<evidence type="ECO:0000256" key="1">
    <source>
        <dbReference type="SAM" id="MobiDB-lite"/>
    </source>
</evidence>
<gene>
    <name evidence="3" type="ORF">OH76DRAFT_1402070</name>
</gene>
<feature type="domain" description="Fungal-type protein kinase" evidence="2">
    <location>
        <begin position="206"/>
        <end position="598"/>
    </location>
</feature>
<dbReference type="InterPro" id="IPR011009">
    <property type="entry name" value="Kinase-like_dom_sf"/>
</dbReference>
<dbReference type="PANTHER" id="PTHR38248:SF2">
    <property type="entry name" value="FUNK1 11"/>
    <property type="match status" value="1"/>
</dbReference>
<dbReference type="STRING" id="139420.A0A371DEB6"/>
<dbReference type="PANTHER" id="PTHR38248">
    <property type="entry name" value="FUNK1 6"/>
    <property type="match status" value="1"/>
</dbReference>
<proteinExistence type="predicted"/>
<dbReference type="Proteomes" id="UP000256964">
    <property type="component" value="Unassembled WGS sequence"/>
</dbReference>
<dbReference type="Gene3D" id="1.10.510.10">
    <property type="entry name" value="Transferase(Phosphotransferase) domain 1"/>
    <property type="match status" value="1"/>
</dbReference>
<dbReference type="SUPFAM" id="SSF56112">
    <property type="entry name" value="Protein kinase-like (PK-like)"/>
    <property type="match status" value="1"/>
</dbReference>
<name>A0A371DEB6_9APHY</name>
<dbReference type="OrthoDB" id="3271155at2759"/>
<feature type="region of interest" description="Disordered" evidence="1">
    <location>
        <begin position="757"/>
        <end position="783"/>
    </location>
</feature>
<accession>A0A371DEB6</accession>
<dbReference type="GO" id="GO:0004672">
    <property type="term" value="F:protein kinase activity"/>
    <property type="evidence" value="ECO:0007669"/>
    <property type="project" value="InterPro"/>
</dbReference>
<feature type="compositionally biased region" description="Basic and acidic residues" evidence="1">
    <location>
        <begin position="757"/>
        <end position="774"/>
    </location>
</feature>